<keyword evidence="2" id="KW-1185">Reference proteome</keyword>
<dbReference type="EMBL" id="JAHRIN010076151">
    <property type="protein sequence ID" value="MEQ2217815.1"/>
    <property type="molecule type" value="Genomic_DNA"/>
</dbReference>
<accession>A0ABV0SB82</accession>
<organism evidence="1 2">
    <name type="scientific">Xenoophorus captivus</name>
    <dbReference type="NCBI Taxonomy" id="1517983"/>
    <lineage>
        <taxon>Eukaryota</taxon>
        <taxon>Metazoa</taxon>
        <taxon>Chordata</taxon>
        <taxon>Craniata</taxon>
        <taxon>Vertebrata</taxon>
        <taxon>Euteleostomi</taxon>
        <taxon>Actinopterygii</taxon>
        <taxon>Neopterygii</taxon>
        <taxon>Teleostei</taxon>
        <taxon>Neoteleostei</taxon>
        <taxon>Acanthomorphata</taxon>
        <taxon>Ovalentaria</taxon>
        <taxon>Atherinomorphae</taxon>
        <taxon>Cyprinodontiformes</taxon>
        <taxon>Goodeidae</taxon>
        <taxon>Xenoophorus</taxon>
    </lineage>
</organism>
<dbReference type="Proteomes" id="UP001434883">
    <property type="component" value="Unassembled WGS sequence"/>
</dbReference>
<evidence type="ECO:0000313" key="1">
    <source>
        <dbReference type="EMBL" id="MEQ2217815.1"/>
    </source>
</evidence>
<protein>
    <submittedName>
        <fullName evidence="1">Uncharacterized protein</fullName>
    </submittedName>
</protein>
<gene>
    <name evidence="1" type="ORF">XENOCAPTIV_023338</name>
</gene>
<sequence length="102" mass="11864">MADVTARNLQYEYKAIQHISYTFLLNVQNSNLVLQADRSLIDRTRRDEPTGEVLSLVGKLEGTKMGDKAQRTKPQKLEERRDKSVKSSYCHYVFYGLIVYDF</sequence>
<evidence type="ECO:0000313" key="2">
    <source>
        <dbReference type="Proteomes" id="UP001434883"/>
    </source>
</evidence>
<comment type="caution">
    <text evidence="1">The sequence shown here is derived from an EMBL/GenBank/DDBJ whole genome shotgun (WGS) entry which is preliminary data.</text>
</comment>
<proteinExistence type="predicted"/>
<reference evidence="1 2" key="1">
    <citation type="submission" date="2021-06" db="EMBL/GenBank/DDBJ databases">
        <authorList>
            <person name="Palmer J.M."/>
        </authorList>
    </citation>
    <scope>NUCLEOTIDE SEQUENCE [LARGE SCALE GENOMIC DNA]</scope>
    <source>
        <strain evidence="1 2">XC_2019</strain>
        <tissue evidence="1">Muscle</tissue>
    </source>
</reference>
<name>A0ABV0SB82_9TELE</name>